<sequence>MVLLIKEILGILKKKYDIACDKFYALFKKSYSEYIGIINPIKVILLYKKYVYYSPSKWIEVKKYHTEVYVT</sequence>
<dbReference type="AlphaFoldDB" id="U9SN97"/>
<dbReference type="HOGENOM" id="CLU_2741369_0_0_1"/>
<name>U9SN97_RHIID</name>
<evidence type="ECO:0000313" key="1">
    <source>
        <dbReference type="EMBL" id="ERZ96541.1"/>
    </source>
</evidence>
<accession>U9SN97</accession>
<reference evidence="1" key="1">
    <citation type="submission" date="2013-07" db="EMBL/GenBank/DDBJ databases">
        <title>The genome of an arbuscular mycorrhizal fungus provides insights into the evolution of the oldest plant symbiosis.</title>
        <authorList>
            <consortium name="DOE Joint Genome Institute"/>
            <person name="Tisserant E."/>
            <person name="Malbreil M."/>
            <person name="Kuo A."/>
            <person name="Kohler A."/>
            <person name="Symeonidi A."/>
            <person name="Balestrini R."/>
            <person name="Charron P."/>
            <person name="Duensing N."/>
            <person name="Frei-dit-Frey N."/>
            <person name="Gianinazzi-Pearson V."/>
            <person name="Gilbert B."/>
            <person name="Handa Y."/>
            <person name="Hijri M."/>
            <person name="Kaul R."/>
            <person name="Kawaguchi M."/>
            <person name="Krajinski F."/>
            <person name="Lammers P."/>
            <person name="Lapierre D."/>
            <person name="Masclaux F.G."/>
            <person name="Murat C."/>
            <person name="Morin E."/>
            <person name="Ndikumana S."/>
            <person name="Pagni M."/>
            <person name="Petitpierre D."/>
            <person name="Requena N."/>
            <person name="Rosikiewicz P."/>
            <person name="Riley R."/>
            <person name="Saito K."/>
            <person name="San Clemente H."/>
            <person name="Shapiro H."/>
            <person name="van Tuinen D."/>
            <person name="Becard G."/>
            <person name="Bonfante P."/>
            <person name="Paszkowski U."/>
            <person name="Shachar-Hill Y."/>
            <person name="Young J.P."/>
            <person name="Sanders I.R."/>
            <person name="Henrissat B."/>
            <person name="Rensing S.A."/>
            <person name="Grigoriev I.V."/>
            <person name="Corradi N."/>
            <person name="Roux C."/>
            <person name="Martin F."/>
        </authorList>
    </citation>
    <scope>NUCLEOTIDE SEQUENCE</scope>
    <source>
        <strain evidence="1">DAOM 197198</strain>
    </source>
</reference>
<protein>
    <submittedName>
        <fullName evidence="1">Uncharacterized protein</fullName>
    </submittedName>
</protein>
<gene>
    <name evidence="1" type="ORF">GLOINDRAFT_12509</name>
</gene>
<dbReference type="EMBL" id="KI300363">
    <property type="protein sequence ID" value="ERZ96541.1"/>
    <property type="molecule type" value="Genomic_DNA"/>
</dbReference>
<organism evidence="1">
    <name type="scientific">Rhizophagus irregularis (strain DAOM 181602 / DAOM 197198 / MUCL 43194)</name>
    <name type="common">Arbuscular mycorrhizal fungus</name>
    <name type="synonym">Glomus intraradices</name>
    <dbReference type="NCBI Taxonomy" id="747089"/>
    <lineage>
        <taxon>Eukaryota</taxon>
        <taxon>Fungi</taxon>
        <taxon>Fungi incertae sedis</taxon>
        <taxon>Mucoromycota</taxon>
        <taxon>Glomeromycotina</taxon>
        <taxon>Glomeromycetes</taxon>
        <taxon>Glomerales</taxon>
        <taxon>Glomeraceae</taxon>
        <taxon>Rhizophagus</taxon>
    </lineage>
</organism>
<proteinExistence type="predicted"/>